<name>A0A518GWM9_9BACT</name>
<feature type="region of interest" description="Disordered" evidence="1">
    <location>
        <begin position="106"/>
        <end position="125"/>
    </location>
</feature>
<organism evidence="2 3">
    <name type="scientific">Tautonia plasticadhaerens</name>
    <dbReference type="NCBI Taxonomy" id="2527974"/>
    <lineage>
        <taxon>Bacteria</taxon>
        <taxon>Pseudomonadati</taxon>
        <taxon>Planctomycetota</taxon>
        <taxon>Planctomycetia</taxon>
        <taxon>Isosphaerales</taxon>
        <taxon>Isosphaeraceae</taxon>
        <taxon>Tautonia</taxon>
    </lineage>
</organism>
<dbReference type="AlphaFoldDB" id="A0A518GWM9"/>
<dbReference type="KEGG" id="tpla:ElP_08400"/>
<dbReference type="RefSeq" id="WP_145267425.1">
    <property type="nucleotide sequence ID" value="NZ_CP036426.1"/>
</dbReference>
<accession>A0A518GWM9</accession>
<evidence type="ECO:0000256" key="1">
    <source>
        <dbReference type="SAM" id="MobiDB-lite"/>
    </source>
</evidence>
<evidence type="ECO:0000313" key="2">
    <source>
        <dbReference type="EMBL" id="QDV32998.1"/>
    </source>
</evidence>
<dbReference type="EMBL" id="CP036426">
    <property type="protein sequence ID" value="QDV32998.1"/>
    <property type="molecule type" value="Genomic_DNA"/>
</dbReference>
<gene>
    <name evidence="2" type="ORF">ElP_08400</name>
</gene>
<proteinExistence type="predicted"/>
<evidence type="ECO:0000313" key="3">
    <source>
        <dbReference type="Proteomes" id="UP000317835"/>
    </source>
</evidence>
<dbReference type="Proteomes" id="UP000317835">
    <property type="component" value="Chromosome"/>
</dbReference>
<protein>
    <submittedName>
        <fullName evidence="2">Uncharacterized protein</fullName>
    </submittedName>
</protein>
<sequence length="125" mass="13903">MLHAAQSVFGFAFFLLVAGTLVLSLRFSWYVAPAAVRRWAAEEGYRLVSMRSLWLIRLSMSVSNAQNAYRVVVRDEAGATREMIVIVGEFLWPCASVEHCPVRVRRESPAAPGPRKPAMIDPDGP</sequence>
<keyword evidence="3" id="KW-1185">Reference proteome</keyword>
<reference evidence="2 3" key="1">
    <citation type="submission" date="2019-02" db="EMBL/GenBank/DDBJ databases">
        <title>Deep-cultivation of Planctomycetes and their phenomic and genomic characterization uncovers novel biology.</title>
        <authorList>
            <person name="Wiegand S."/>
            <person name="Jogler M."/>
            <person name="Boedeker C."/>
            <person name="Pinto D."/>
            <person name="Vollmers J."/>
            <person name="Rivas-Marin E."/>
            <person name="Kohn T."/>
            <person name="Peeters S.H."/>
            <person name="Heuer A."/>
            <person name="Rast P."/>
            <person name="Oberbeckmann S."/>
            <person name="Bunk B."/>
            <person name="Jeske O."/>
            <person name="Meyerdierks A."/>
            <person name="Storesund J.E."/>
            <person name="Kallscheuer N."/>
            <person name="Luecker S."/>
            <person name="Lage O.M."/>
            <person name="Pohl T."/>
            <person name="Merkel B.J."/>
            <person name="Hornburger P."/>
            <person name="Mueller R.-W."/>
            <person name="Bruemmer F."/>
            <person name="Labrenz M."/>
            <person name="Spormann A.M."/>
            <person name="Op den Camp H."/>
            <person name="Overmann J."/>
            <person name="Amann R."/>
            <person name="Jetten M.S.M."/>
            <person name="Mascher T."/>
            <person name="Medema M.H."/>
            <person name="Devos D.P."/>
            <person name="Kaster A.-K."/>
            <person name="Ovreas L."/>
            <person name="Rohde M."/>
            <person name="Galperin M.Y."/>
            <person name="Jogler C."/>
        </authorList>
    </citation>
    <scope>NUCLEOTIDE SEQUENCE [LARGE SCALE GENOMIC DNA]</scope>
    <source>
        <strain evidence="2 3">ElP</strain>
    </source>
</reference>